<name>A0AA86YKU9_PROST</name>
<gene>
    <name evidence="1" type="ORF">PROSTU_02154</name>
</gene>
<sequence>MSTLSDYGSFIYFTKLIVTRFISENRSMILTINIVNINWSNSYK</sequence>
<reference evidence="2" key="1">
    <citation type="submission" date="2008-04" db="EMBL/GenBank/DDBJ databases">
        <title>Draft genome sequence of Providencia stuartii (ATCC 25827).</title>
        <authorList>
            <person name="Sudarsanam P."/>
            <person name="Ley R."/>
            <person name="Guruge J."/>
            <person name="Turnbaugh P.J."/>
            <person name="Mahowald M."/>
            <person name="Liep D."/>
            <person name="Gordon J."/>
        </authorList>
    </citation>
    <scope>NUCLEOTIDE SEQUENCE [LARGE SCALE GENOMIC DNA]</scope>
    <source>
        <strain evidence="2">ATCC 25827</strain>
    </source>
</reference>
<reference evidence="1 2" key="3">
    <citation type="submission" date="2008-05" db="EMBL/GenBank/DDBJ databases">
        <authorList>
            <person name="Fulton L."/>
            <person name="Clifton S."/>
            <person name="Fulton B."/>
            <person name="Xu J."/>
            <person name="Minx P."/>
            <person name="Pepin K.H."/>
            <person name="Johnson M."/>
            <person name="Thiruvilangam P."/>
            <person name="Bhonagiri V."/>
            <person name="Nash W.E."/>
            <person name="Mardis E.R."/>
            <person name="Wilson R.K."/>
        </authorList>
    </citation>
    <scope>NUCLEOTIDE SEQUENCE [LARGE SCALE GENOMIC DNA]</scope>
    <source>
        <strain evidence="1 2">ATCC 25827</strain>
    </source>
</reference>
<dbReference type="EMBL" id="ABJD02000101">
    <property type="protein sequence ID" value="EDU58970.1"/>
    <property type="molecule type" value="Genomic_DNA"/>
</dbReference>
<dbReference type="Proteomes" id="UP000004506">
    <property type="component" value="Unassembled WGS sequence"/>
</dbReference>
<accession>A0AA86YKU9</accession>
<protein>
    <submittedName>
        <fullName evidence="1">Uncharacterized protein</fullName>
    </submittedName>
</protein>
<proteinExistence type="predicted"/>
<comment type="caution">
    <text evidence="1">The sequence shown here is derived from an EMBL/GenBank/DDBJ whole genome shotgun (WGS) entry which is preliminary data.</text>
</comment>
<dbReference type="AlphaFoldDB" id="A0AA86YKU9"/>
<evidence type="ECO:0000313" key="1">
    <source>
        <dbReference type="EMBL" id="EDU58970.1"/>
    </source>
</evidence>
<reference evidence="2" key="2">
    <citation type="submission" date="2008-04" db="EMBL/GenBank/DDBJ databases">
        <title>Draft genome sequence of Providencia stuartii(ATCC 25827).</title>
        <authorList>
            <person name="Sudarsanam P."/>
            <person name="Ley R."/>
            <person name="Guruge J."/>
            <person name="Turnbaugh P.J."/>
            <person name="Mahowald M."/>
            <person name="Liep D."/>
            <person name="Gordon J."/>
        </authorList>
    </citation>
    <scope>NUCLEOTIDE SEQUENCE [LARGE SCALE GENOMIC DNA]</scope>
    <source>
        <strain evidence="2">ATCC 25827</strain>
    </source>
</reference>
<evidence type="ECO:0000313" key="2">
    <source>
        <dbReference type="Proteomes" id="UP000004506"/>
    </source>
</evidence>
<organism evidence="1 2">
    <name type="scientific">Providencia stuartii ATCC 25827</name>
    <dbReference type="NCBI Taxonomy" id="471874"/>
    <lineage>
        <taxon>Bacteria</taxon>
        <taxon>Pseudomonadati</taxon>
        <taxon>Pseudomonadota</taxon>
        <taxon>Gammaproteobacteria</taxon>
        <taxon>Enterobacterales</taxon>
        <taxon>Morganellaceae</taxon>
        <taxon>Providencia</taxon>
    </lineage>
</organism>